<dbReference type="AlphaFoldDB" id="A0A448X3K3"/>
<keyword evidence="1" id="KW-0472">Membrane</keyword>
<organism evidence="2 3">
    <name type="scientific">Protopolystoma xenopodis</name>
    <dbReference type="NCBI Taxonomy" id="117903"/>
    <lineage>
        <taxon>Eukaryota</taxon>
        <taxon>Metazoa</taxon>
        <taxon>Spiralia</taxon>
        <taxon>Lophotrochozoa</taxon>
        <taxon>Platyhelminthes</taxon>
        <taxon>Monogenea</taxon>
        <taxon>Polyopisthocotylea</taxon>
        <taxon>Polystomatidea</taxon>
        <taxon>Polystomatidae</taxon>
        <taxon>Protopolystoma</taxon>
    </lineage>
</organism>
<feature type="transmembrane region" description="Helical" evidence="1">
    <location>
        <begin position="54"/>
        <end position="72"/>
    </location>
</feature>
<comment type="caution">
    <text evidence="2">The sequence shown here is derived from an EMBL/GenBank/DDBJ whole genome shotgun (WGS) entry which is preliminary data.</text>
</comment>
<protein>
    <submittedName>
        <fullName evidence="2">Uncharacterized protein</fullName>
    </submittedName>
</protein>
<keyword evidence="1" id="KW-1133">Transmembrane helix</keyword>
<keyword evidence="1" id="KW-0812">Transmembrane</keyword>
<keyword evidence="3" id="KW-1185">Reference proteome</keyword>
<dbReference type="Proteomes" id="UP000784294">
    <property type="component" value="Unassembled WGS sequence"/>
</dbReference>
<gene>
    <name evidence="2" type="ORF">PXEA_LOCUS20491</name>
</gene>
<evidence type="ECO:0000313" key="3">
    <source>
        <dbReference type="Proteomes" id="UP000784294"/>
    </source>
</evidence>
<sequence length="182" mass="19632">CRRADVRQTTDDKRRGIRPACLSAAVAEASKSGGLTMRASRAFLSFAPFQASPTAAYFLFLLLLLLLLLLPPSPSPPPPLPRCLLLRLRLIFSLLSTGSVAGRCAAEAATGSTAILSGTDSCPLSDACTHTHTHTGTQRQTDVMSVDWWYICTTNLAWHPSWAVGSLWTRLRGNSAGDDQFT</sequence>
<dbReference type="EMBL" id="CAAALY010084556">
    <property type="protein sequence ID" value="VEL27051.1"/>
    <property type="molecule type" value="Genomic_DNA"/>
</dbReference>
<feature type="non-terminal residue" evidence="2">
    <location>
        <position position="182"/>
    </location>
</feature>
<name>A0A448X3K3_9PLAT</name>
<evidence type="ECO:0000313" key="2">
    <source>
        <dbReference type="EMBL" id="VEL27051.1"/>
    </source>
</evidence>
<feature type="non-terminal residue" evidence="2">
    <location>
        <position position="1"/>
    </location>
</feature>
<evidence type="ECO:0000256" key="1">
    <source>
        <dbReference type="SAM" id="Phobius"/>
    </source>
</evidence>
<proteinExistence type="predicted"/>
<accession>A0A448X3K3</accession>
<reference evidence="2" key="1">
    <citation type="submission" date="2018-11" db="EMBL/GenBank/DDBJ databases">
        <authorList>
            <consortium name="Pathogen Informatics"/>
        </authorList>
    </citation>
    <scope>NUCLEOTIDE SEQUENCE</scope>
</reference>